<accession>A0A850NHR7</accession>
<dbReference type="GO" id="GO:0033539">
    <property type="term" value="P:fatty acid beta-oxidation using acyl-CoA dehydrogenase"/>
    <property type="evidence" value="ECO:0007669"/>
    <property type="project" value="TreeGrafter"/>
</dbReference>
<dbReference type="InterPro" id="IPR009075">
    <property type="entry name" value="AcylCo_DH/oxidase_C"/>
</dbReference>
<reference evidence="8 9" key="1">
    <citation type="submission" date="2020-06" db="EMBL/GenBank/DDBJ databases">
        <title>Description of novel acetic acid bacteria.</title>
        <authorList>
            <person name="Sombolestani A."/>
        </authorList>
    </citation>
    <scope>NUCLEOTIDE SEQUENCE [LARGE SCALE GENOMIC DNA]</scope>
    <source>
        <strain evidence="8 9">LMG 26838</strain>
    </source>
</reference>
<feature type="domain" description="Acyl-CoA oxidase/dehydrogenase middle" evidence="7">
    <location>
        <begin position="5"/>
        <end position="77"/>
    </location>
</feature>
<dbReference type="Pfam" id="PF00441">
    <property type="entry name" value="Acyl-CoA_dh_1"/>
    <property type="match status" value="1"/>
</dbReference>
<comment type="similarity">
    <text evidence="1 5">Belongs to the acyl-CoA dehydrogenase family.</text>
</comment>
<evidence type="ECO:0000259" key="7">
    <source>
        <dbReference type="Pfam" id="PF02770"/>
    </source>
</evidence>
<evidence type="ECO:0000313" key="8">
    <source>
        <dbReference type="EMBL" id="NVN29401.1"/>
    </source>
</evidence>
<dbReference type="InterPro" id="IPR050741">
    <property type="entry name" value="Acyl-CoA_dehydrogenase"/>
</dbReference>
<dbReference type="GO" id="GO:0003995">
    <property type="term" value="F:acyl-CoA dehydrogenase activity"/>
    <property type="evidence" value="ECO:0007669"/>
    <property type="project" value="TreeGrafter"/>
</dbReference>
<dbReference type="InterPro" id="IPR036250">
    <property type="entry name" value="AcylCo_DH-like_C"/>
</dbReference>
<feature type="domain" description="Acyl-CoA dehydrogenase/oxidase C-terminal" evidence="6">
    <location>
        <begin position="111"/>
        <end position="225"/>
    </location>
</feature>
<name>A0A850NHR7_9PROT</name>
<dbReference type="SUPFAM" id="SSF47203">
    <property type="entry name" value="Acyl-CoA dehydrogenase C-terminal domain-like"/>
    <property type="match status" value="1"/>
</dbReference>
<organism evidence="8 9">
    <name type="scientific">Endobacter medicaginis</name>
    <dbReference type="NCBI Taxonomy" id="1181271"/>
    <lineage>
        <taxon>Bacteria</taxon>
        <taxon>Pseudomonadati</taxon>
        <taxon>Pseudomonadota</taxon>
        <taxon>Alphaproteobacteria</taxon>
        <taxon>Acetobacterales</taxon>
        <taxon>Acetobacteraceae</taxon>
        <taxon>Endobacter</taxon>
    </lineage>
</organism>
<dbReference type="Gene3D" id="1.20.140.10">
    <property type="entry name" value="Butyryl-CoA Dehydrogenase, subunit A, domain 3"/>
    <property type="match status" value="1"/>
</dbReference>
<dbReference type="Pfam" id="PF02770">
    <property type="entry name" value="Acyl-CoA_dh_M"/>
    <property type="match status" value="1"/>
</dbReference>
<evidence type="ECO:0000256" key="2">
    <source>
        <dbReference type="ARBA" id="ARBA00022630"/>
    </source>
</evidence>
<dbReference type="InterPro" id="IPR006091">
    <property type="entry name" value="Acyl-CoA_Oxase/DH_mid-dom"/>
</dbReference>
<evidence type="ECO:0000256" key="3">
    <source>
        <dbReference type="ARBA" id="ARBA00022827"/>
    </source>
</evidence>
<gene>
    <name evidence="8" type="ORF">HUK83_03480</name>
</gene>
<dbReference type="GO" id="GO:0005737">
    <property type="term" value="C:cytoplasm"/>
    <property type="evidence" value="ECO:0007669"/>
    <property type="project" value="TreeGrafter"/>
</dbReference>
<dbReference type="PANTHER" id="PTHR48083:SF2">
    <property type="entry name" value="MEDIUM-CHAIN SPECIFIC ACYL-COA DEHYDROGENASE, MITOCHONDRIAL"/>
    <property type="match status" value="1"/>
</dbReference>
<comment type="caution">
    <text evidence="8">The sequence shown here is derived from an EMBL/GenBank/DDBJ whole genome shotgun (WGS) entry which is preliminary data.</text>
</comment>
<keyword evidence="3 5" id="KW-0274">FAD</keyword>
<feature type="non-terminal residue" evidence="8">
    <location>
        <position position="1"/>
    </location>
</feature>
<protein>
    <submittedName>
        <fullName evidence="8">Acyl-CoA dehydrogenase</fullName>
    </submittedName>
</protein>
<keyword evidence="4 5" id="KW-0560">Oxidoreductase</keyword>
<sequence>TRVSLHDGVWRLNGCKIFSTGSEALGWGVVWAATDEASPRVGQVLVRLDRPGVRIERSWNQLGMRATGSHTIHFENVEIPARWLVNLNRPDAAPGEELSAAFESTIAIAALYDAIAREARDWLVGFLKARTPSNLGAPLATLPRFRSLLGEIDALLLANEAQLEFAYQRDDSGRGLGADALLVKHNVTEAAIDAVGRAVAAIGNPALNLDNPLERHYRNVLCGRIHTPQGDAVLAAAGARALG</sequence>
<dbReference type="EMBL" id="JABXXQ010000033">
    <property type="protein sequence ID" value="NVN29401.1"/>
    <property type="molecule type" value="Genomic_DNA"/>
</dbReference>
<dbReference type="AlphaFoldDB" id="A0A850NHR7"/>
<dbReference type="PANTHER" id="PTHR48083">
    <property type="entry name" value="MEDIUM-CHAIN SPECIFIC ACYL-COA DEHYDROGENASE, MITOCHONDRIAL-RELATED"/>
    <property type="match status" value="1"/>
</dbReference>
<dbReference type="CDD" id="cd00567">
    <property type="entry name" value="ACAD"/>
    <property type="match status" value="1"/>
</dbReference>
<evidence type="ECO:0000256" key="1">
    <source>
        <dbReference type="ARBA" id="ARBA00009347"/>
    </source>
</evidence>
<comment type="cofactor">
    <cofactor evidence="5">
        <name>FAD</name>
        <dbReference type="ChEBI" id="CHEBI:57692"/>
    </cofactor>
</comment>
<dbReference type="InterPro" id="IPR009100">
    <property type="entry name" value="AcylCoA_DH/oxidase_NM_dom_sf"/>
</dbReference>
<proteinExistence type="inferred from homology"/>
<dbReference type="Proteomes" id="UP000565205">
    <property type="component" value="Unassembled WGS sequence"/>
</dbReference>
<dbReference type="SUPFAM" id="SSF56645">
    <property type="entry name" value="Acyl-CoA dehydrogenase NM domain-like"/>
    <property type="match status" value="1"/>
</dbReference>
<evidence type="ECO:0000256" key="5">
    <source>
        <dbReference type="RuleBase" id="RU362125"/>
    </source>
</evidence>
<dbReference type="Gene3D" id="2.40.110.10">
    <property type="entry name" value="Butyryl-CoA Dehydrogenase, subunit A, domain 2"/>
    <property type="match status" value="1"/>
</dbReference>
<evidence type="ECO:0000313" key="9">
    <source>
        <dbReference type="Proteomes" id="UP000565205"/>
    </source>
</evidence>
<evidence type="ECO:0000256" key="4">
    <source>
        <dbReference type="ARBA" id="ARBA00023002"/>
    </source>
</evidence>
<dbReference type="InterPro" id="IPR046373">
    <property type="entry name" value="Acyl-CoA_Oxase/DH_mid-dom_sf"/>
</dbReference>
<keyword evidence="2 5" id="KW-0285">Flavoprotein</keyword>
<dbReference type="RefSeq" id="WP_176622119.1">
    <property type="nucleotide sequence ID" value="NZ_JABXXQ010000033.1"/>
</dbReference>
<evidence type="ECO:0000259" key="6">
    <source>
        <dbReference type="Pfam" id="PF00441"/>
    </source>
</evidence>